<dbReference type="InterPro" id="IPR000253">
    <property type="entry name" value="FHA_dom"/>
</dbReference>
<feature type="compositionally biased region" description="Basic and acidic residues" evidence="2">
    <location>
        <begin position="561"/>
        <end position="570"/>
    </location>
</feature>
<gene>
    <name evidence="4" type="ORF">TL16_g01794</name>
</gene>
<name>A0A9W7DU02_9STRA</name>
<dbReference type="AlphaFoldDB" id="A0A9W7DU02"/>
<evidence type="ECO:0000313" key="5">
    <source>
        <dbReference type="Proteomes" id="UP001162640"/>
    </source>
</evidence>
<feature type="region of interest" description="Disordered" evidence="2">
    <location>
        <begin position="310"/>
        <end position="331"/>
    </location>
</feature>
<comment type="caution">
    <text evidence="4">The sequence shown here is derived from an EMBL/GenBank/DDBJ whole genome shotgun (WGS) entry which is preliminary data.</text>
</comment>
<evidence type="ECO:0000259" key="3">
    <source>
        <dbReference type="PROSITE" id="PS50006"/>
    </source>
</evidence>
<reference evidence="5" key="1">
    <citation type="journal article" date="2023" name="Commun. Biol.">
        <title>Genome analysis of Parmales, the sister group of diatoms, reveals the evolutionary specialization of diatoms from phago-mixotrophs to photoautotrophs.</title>
        <authorList>
            <person name="Ban H."/>
            <person name="Sato S."/>
            <person name="Yoshikawa S."/>
            <person name="Yamada K."/>
            <person name="Nakamura Y."/>
            <person name="Ichinomiya M."/>
            <person name="Sato N."/>
            <person name="Blanc-Mathieu R."/>
            <person name="Endo H."/>
            <person name="Kuwata A."/>
            <person name="Ogata H."/>
        </authorList>
    </citation>
    <scope>NUCLEOTIDE SEQUENCE [LARGE SCALE GENOMIC DNA]</scope>
</reference>
<dbReference type="SMART" id="SM00240">
    <property type="entry name" value="FHA"/>
    <property type="match status" value="1"/>
</dbReference>
<dbReference type="Pfam" id="PF00498">
    <property type="entry name" value="FHA"/>
    <property type="match status" value="1"/>
</dbReference>
<dbReference type="Gene3D" id="2.60.200.20">
    <property type="match status" value="1"/>
</dbReference>
<dbReference type="PANTHER" id="PTHR23308">
    <property type="entry name" value="NUCLEAR INHIBITOR OF PROTEIN PHOSPHATASE-1"/>
    <property type="match status" value="1"/>
</dbReference>
<dbReference type="InterPro" id="IPR050923">
    <property type="entry name" value="Cell_Proc_Reg/RNA_Proc"/>
</dbReference>
<dbReference type="EMBL" id="BLQM01000041">
    <property type="protein sequence ID" value="GMH54978.1"/>
    <property type="molecule type" value="Genomic_DNA"/>
</dbReference>
<feature type="domain" description="FHA" evidence="3">
    <location>
        <begin position="54"/>
        <end position="108"/>
    </location>
</feature>
<evidence type="ECO:0000313" key="4">
    <source>
        <dbReference type="EMBL" id="GMH54978.1"/>
    </source>
</evidence>
<keyword evidence="1" id="KW-0175">Coiled coil</keyword>
<proteinExistence type="predicted"/>
<evidence type="ECO:0000256" key="1">
    <source>
        <dbReference type="SAM" id="Coils"/>
    </source>
</evidence>
<evidence type="ECO:0000256" key="2">
    <source>
        <dbReference type="SAM" id="MobiDB-lite"/>
    </source>
</evidence>
<feature type="region of interest" description="Disordered" evidence="2">
    <location>
        <begin position="440"/>
        <end position="487"/>
    </location>
</feature>
<accession>A0A9W7DU02</accession>
<dbReference type="InterPro" id="IPR008984">
    <property type="entry name" value="SMAD_FHA_dom_sf"/>
</dbReference>
<feature type="compositionally biased region" description="Basic and acidic residues" evidence="2">
    <location>
        <begin position="313"/>
        <end position="328"/>
    </location>
</feature>
<feature type="compositionally biased region" description="Basic and acidic residues" evidence="2">
    <location>
        <begin position="463"/>
        <end position="478"/>
    </location>
</feature>
<protein>
    <recommendedName>
        <fullName evidence="3">FHA domain-containing protein</fullName>
    </recommendedName>
</protein>
<dbReference type="Proteomes" id="UP001162640">
    <property type="component" value="Unassembled WGS sequence"/>
</dbReference>
<sequence>MAPPPTPKWCVPPSSGWYLEALKGGVSRGLLSLGPSGPEAPDSFEVLPNSSSQFLIGRGEDCEIEISSPLASRLHSSICFRVLPTGLTLPYIYDCDSSHGVYLNLKETNRLPSKKWSELYSGDMLQFGECGGTGKVYLLRHVKGENEGEELDRTKVWSLGGEKGRAVISSNAVFESSTNTVNPVQQQQQPETPEPQPLSLQIENLFTFPTSDLPKSQWKAHERYLQKHSKLLNLQLEIDRIEAKRDISENGLSSGQENTILKNLTKLQTLQSDLDGIEKEIRDAVGAKEKRESGAKKFVSKESGFYDEEEDLFDRTKESKEGGKEGGEVIKGGDLGKRAGFLRGRRRVEVGLKRKRGVRGGLVGKRAKAEEDEDEVEVYVKTEEIKGLDREIRVLEDEFEKIEKSIKEVEEDLDLVKSGWREYEYDEDGAKIVAAMAPPRAMAPPPKAMAPQPRAIEPPAPPKVEKVEEKKGEKRKEPPSTTMGVALPDTFMKGMAGGFAGPPPKKAATTVKKVPSWVALANKSQSSDPKSEKKIVEKKKNTDKEITWQAPKNQDGSGKTKLNEKFAGRY</sequence>
<feature type="compositionally biased region" description="Basic and acidic residues" evidence="2">
    <location>
        <begin position="529"/>
        <end position="546"/>
    </location>
</feature>
<organism evidence="4 5">
    <name type="scientific">Triparma laevis f. inornata</name>
    <dbReference type="NCBI Taxonomy" id="1714386"/>
    <lineage>
        <taxon>Eukaryota</taxon>
        <taxon>Sar</taxon>
        <taxon>Stramenopiles</taxon>
        <taxon>Ochrophyta</taxon>
        <taxon>Bolidophyceae</taxon>
        <taxon>Parmales</taxon>
        <taxon>Triparmaceae</taxon>
        <taxon>Triparma</taxon>
    </lineage>
</organism>
<feature type="region of interest" description="Disordered" evidence="2">
    <location>
        <begin position="520"/>
        <end position="570"/>
    </location>
</feature>
<dbReference type="PROSITE" id="PS50006">
    <property type="entry name" value="FHA_DOMAIN"/>
    <property type="match status" value="1"/>
</dbReference>
<feature type="coiled-coil region" evidence="1">
    <location>
        <begin position="385"/>
        <end position="412"/>
    </location>
</feature>
<dbReference type="SUPFAM" id="SSF49879">
    <property type="entry name" value="SMAD/FHA domain"/>
    <property type="match status" value="1"/>
</dbReference>